<accession>B4D5N1</accession>
<reference evidence="12 13" key="1">
    <citation type="journal article" date="2011" name="J. Bacteriol.">
        <title>Genome sequence of Chthoniobacter flavus Ellin428, an aerobic heterotrophic soil bacterium.</title>
        <authorList>
            <person name="Kant R."/>
            <person name="van Passel M.W."/>
            <person name="Palva A."/>
            <person name="Lucas S."/>
            <person name="Lapidus A."/>
            <person name="Glavina Del Rio T."/>
            <person name="Dalin E."/>
            <person name="Tice H."/>
            <person name="Bruce D."/>
            <person name="Goodwin L."/>
            <person name="Pitluck S."/>
            <person name="Larimer F.W."/>
            <person name="Land M.L."/>
            <person name="Hauser L."/>
            <person name="Sangwan P."/>
            <person name="de Vos W.M."/>
            <person name="Janssen P.H."/>
            <person name="Smidt H."/>
        </authorList>
    </citation>
    <scope>NUCLEOTIDE SEQUENCE [LARGE SCALE GENOMIC DNA]</scope>
    <source>
        <strain evidence="12 13">Ellin428</strain>
    </source>
</reference>
<comment type="subunit">
    <text evidence="11">The RNAP catalytic core consists of 2 alpha, 1 beta, 1 beta' and 1 omega subunit. When a sigma factor is associated with the core the holoenzyme is formed, which can initiate transcription.</text>
</comment>
<evidence type="ECO:0000256" key="2">
    <source>
        <dbReference type="ARBA" id="ARBA00012418"/>
    </source>
</evidence>
<evidence type="ECO:0000256" key="4">
    <source>
        <dbReference type="ARBA" id="ARBA00022478"/>
    </source>
</evidence>
<evidence type="ECO:0000256" key="11">
    <source>
        <dbReference type="HAMAP-Rule" id="MF_00366"/>
    </source>
</evidence>
<dbReference type="InParanoid" id="B4D5N1"/>
<name>B4D5N1_9BACT</name>
<evidence type="ECO:0000256" key="9">
    <source>
        <dbReference type="ARBA" id="ARBA00030998"/>
    </source>
</evidence>
<dbReference type="SUPFAM" id="SSF63562">
    <property type="entry name" value="RPB6/omega subunit-like"/>
    <property type="match status" value="1"/>
</dbReference>
<evidence type="ECO:0000256" key="7">
    <source>
        <dbReference type="ARBA" id="ARBA00023163"/>
    </source>
</evidence>
<keyword evidence="6 11" id="KW-0548">Nucleotidyltransferase</keyword>
<keyword evidence="4 11" id="KW-0240">DNA-directed RNA polymerase</keyword>
<evidence type="ECO:0000256" key="1">
    <source>
        <dbReference type="ARBA" id="ARBA00006711"/>
    </source>
</evidence>
<evidence type="ECO:0000313" key="13">
    <source>
        <dbReference type="Proteomes" id="UP000005824"/>
    </source>
</evidence>
<dbReference type="Gene3D" id="3.90.940.10">
    <property type="match status" value="1"/>
</dbReference>
<dbReference type="GO" id="GO:0003899">
    <property type="term" value="F:DNA-directed RNA polymerase activity"/>
    <property type="evidence" value="ECO:0007669"/>
    <property type="project" value="UniProtKB-UniRule"/>
</dbReference>
<comment type="caution">
    <text evidence="12">The sequence shown here is derived from an EMBL/GenBank/DDBJ whole genome shotgun (WGS) entry which is preliminary data.</text>
</comment>
<dbReference type="Pfam" id="PF01192">
    <property type="entry name" value="RNA_pol_Rpb6"/>
    <property type="match status" value="1"/>
</dbReference>
<evidence type="ECO:0000313" key="12">
    <source>
        <dbReference type="EMBL" id="EDY18436.1"/>
    </source>
</evidence>
<dbReference type="GO" id="GO:0006351">
    <property type="term" value="P:DNA-templated transcription"/>
    <property type="evidence" value="ECO:0007669"/>
    <property type="project" value="UniProtKB-UniRule"/>
</dbReference>
<sequence length="88" mass="10231">MQSQLLEKALAVIKNEQYLVNVISRRVRQLSNGHRPMVEIESRMGLADIALMEVIKGKLTYEQTSEYVEEPVAPGRRDDYLNERRERA</sequence>
<dbReference type="InterPro" id="IPR003716">
    <property type="entry name" value="DNA-dir_RNA_pol_omega"/>
</dbReference>
<comment type="catalytic activity">
    <reaction evidence="10 11">
        <text>RNA(n) + a ribonucleoside 5'-triphosphate = RNA(n+1) + diphosphate</text>
        <dbReference type="Rhea" id="RHEA:21248"/>
        <dbReference type="Rhea" id="RHEA-COMP:14527"/>
        <dbReference type="Rhea" id="RHEA-COMP:17342"/>
        <dbReference type="ChEBI" id="CHEBI:33019"/>
        <dbReference type="ChEBI" id="CHEBI:61557"/>
        <dbReference type="ChEBI" id="CHEBI:140395"/>
        <dbReference type="EC" id="2.7.7.6"/>
    </reaction>
</comment>
<dbReference type="NCBIfam" id="NF001579">
    <property type="entry name" value="PRK00392.6-2"/>
    <property type="match status" value="1"/>
</dbReference>
<evidence type="ECO:0000256" key="3">
    <source>
        <dbReference type="ARBA" id="ARBA00013725"/>
    </source>
</evidence>
<organism evidence="12 13">
    <name type="scientific">Chthoniobacter flavus Ellin428</name>
    <dbReference type="NCBI Taxonomy" id="497964"/>
    <lineage>
        <taxon>Bacteria</taxon>
        <taxon>Pseudomonadati</taxon>
        <taxon>Verrucomicrobiota</taxon>
        <taxon>Spartobacteria</taxon>
        <taxon>Chthoniobacterales</taxon>
        <taxon>Chthoniobacteraceae</taxon>
        <taxon>Chthoniobacter</taxon>
    </lineage>
</organism>
<dbReference type="EC" id="2.7.7.6" evidence="2 11"/>
<evidence type="ECO:0000256" key="6">
    <source>
        <dbReference type="ARBA" id="ARBA00022695"/>
    </source>
</evidence>
<gene>
    <name evidence="11" type="primary">rpoZ</name>
    <name evidence="12" type="ORF">CfE428DRAFT_4220</name>
</gene>
<comment type="similarity">
    <text evidence="1 11">Belongs to the RNA polymerase subunit omega family.</text>
</comment>
<dbReference type="AlphaFoldDB" id="B4D5N1"/>
<keyword evidence="5 11" id="KW-0808">Transferase</keyword>
<dbReference type="RefSeq" id="WP_006981544.1">
    <property type="nucleotide sequence ID" value="NZ_ABVL01000013.1"/>
</dbReference>
<keyword evidence="7 11" id="KW-0804">Transcription</keyword>
<evidence type="ECO:0000256" key="8">
    <source>
        <dbReference type="ARBA" id="ARBA00029924"/>
    </source>
</evidence>
<dbReference type="STRING" id="497964.CfE428DRAFT_4220"/>
<dbReference type="InterPro" id="IPR006110">
    <property type="entry name" value="Pol_omega/Rpo6/RPB6"/>
</dbReference>
<dbReference type="GO" id="GO:0003677">
    <property type="term" value="F:DNA binding"/>
    <property type="evidence" value="ECO:0007669"/>
    <property type="project" value="UniProtKB-UniRule"/>
</dbReference>
<dbReference type="InterPro" id="IPR036161">
    <property type="entry name" value="RPB6/omega-like_sf"/>
</dbReference>
<dbReference type="SMART" id="SM01409">
    <property type="entry name" value="RNA_pol_Rpb6"/>
    <property type="match status" value="1"/>
</dbReference>
<dbReference type="eggNOG" id="COG1758">
    <property type="taxonomic scope" value="Bacteria"/>
</dbReference>
<comment type="function">
    <text evidence="11">Promotes RNA polymerase assembly. Latches the N- and C-terminal regions of the beta' subunit thereby facilitating its interaction with the beta and alpha subunits.</text>
</comment>
<keyword evidence="13" id="KW-1185">Reference proteome</keyword>
<dbReference type="Proteomes" id="UP000005824">
    <property type="component" value="Unassembled WGS sequence"/>
</dbReference>
<proteinExistence type="inferred from homology"/>
<dbReference type="HAMAP" id="MF_00366">
    <property type="entry name" value="RNApol_bact_RpoZ"/>
    <property type="match status" value="1"/>
</dbReference>
<dbReference type="GO" id="GO:0000428">
    <property type="term" value="C:DNA-directed RNA polymerase complex"/>
    <property type="evidence" value="ECO:0007669"/>
    <property type="project" value="UniProtKB-KW"/>
</dbReference>
<evidence type="ECO:0000256" key="5">
    <source>
        <dbReference type="ARBA" id="ARBA00022679"/>
    </source>
</evidence>
<evidence type="ECO:0000256" key="10">
    <source>
        <dbReference type="ARBA" id="ARBA00048552"/>
    </source>
</evidence>
<dbReference type="EMBL" id="ABVL01000013">
    <property type="protein sequence ID" value="EDY18436.1"/>
    <property type="molecule type" value="Genomic_DNA"/>
</dbReference>
<protein>
    <recommendedName>
        <fullName evidence="3 11">DNA-directed RNA polymerase subunit omega</fullName>
        <shortName evidence="11">RNAP omega subunit</shortName>
        <ecNumber evidence="2 11">2.7.7.6</ecNumber>
    </recommendedName>
    <alternativeName>
        <fullName evidence="9 11">RNA polymerase omega subunit</fullName>
    </alternativeName>
    <alternativeName>
        <fullName evidence="8 11">Transcriptase subunit omega</fullName>
    </alternativeName>
</protein>